<comment type="function">
    <text evidence="5">Catalyzes the methylation of C-1 in cobalt-precorrin-5B to form cobalt-precorrin-6A.</text>
</comment>
<name>A0A1H0NWX5_9BACT</name>
<dbReference type="Gene3D" id="3.30.2110.10">
    <property type="entry name" value="CbiD-like"/>
    <property type="match status" value="1"/>
</dbReference>
<comment type="catalytic activity">
    <reaction evidence="5">
        <text>Co-precorrin-5B + S-adenosyl-L-methionine = Co-precorrin-6A + S-adenosyl-L-homocysteine</text>
        <dbReference type="Rhea" id="RHEA:26285"/>
        <dbReference type="ChEBI" id="CHEBI:57856"/>
        <dbReference type="ChEBI" id="CHEBI:59789"/>
        <dbReference type="ChEBI" id="CHEBI:60063"/>
        <dbReference type="ChEBI" id="CHEBI:60064"/>
        <dbReference type="EC" id="2.1.1.195"/>
    </reaction>
</comment>
<proteinExistence type="inferred from homology"/>
<keyword evidence="7" id="KW-1185">Reference proteome</keyword>
<evidence type="ECO:0000256" key="2">
    <source>
        <dbReference type="ARBA" id="ARBA00022603"/>
    </source>
</evidence>
<dbReference type="SUPFAM" id="SSF111342">
    <property type="entry name" value="CbiD-like"/>
    <property type="match status" value="1"/>
</dbReference>
<keyword evidence="1 5" id="KW-0169">Cobalamin biosynthesis</keyword>
<dbReference type="PIRSF" id="PIRSF026782">
    <property type="entry name" value="CbiD"/>
    <property type="match status" value="1"/>
</dbReference>
<sequence>MGKKLRSGFTTGSCSAAAAKAAVKALVTGECQESVTITFPDNSRKTFPLCRCAIDRSNQQVLGFASIVKDAGDDPDVTNGAEICATVRFVKTPRADRDAVVLKNVQISRGQGVGYVTKPGLAAKVGEPAINPVPRQMICQAVREVTDRPVEVVISIPNGEILAEKTLNNRLGIVGGLSILGTTGIVRPVSADAWKATIVASMDVAREAGLTEIVLSTGRTSEKGGQRLLDLREEAYAMMGDYLEFSLKKAAEKEFATIHLCGMWAKIMKAALKIPQTHVRNGALEVSDGADLLESLGASGELLAKLQRANTAREMLTHLEDSGEDELIRTVCLKAREYCEEVSGTQVNVYLIDSSANIIIHV</sequence>
<dbReference type="GO" id="GO:0043780">
    <property type="term" value="F:cobalt-precorrin-5B C1-methyltransferase activity"/>
    <property type="evidence" value="ECO:0007669"/>
    <property type="project" value="RHEA"/>
</dbReference>
<dbReference type="GO" id="GO:0032259">
    <property type="term" value="P:methylation"/>
    <property type="evidence" value="ECO:0007669"/>
    <property type="project" value="UniProtKB-KW"/>
</dbReference>
<comment type="similarity">
    <text evidence="5">Belongs to the CbiD family.</text>
</comment>
<dbReference type="HAMAP" id="MF_00787">
    <property type="entry name" value="CbiD"/>
    <property type="match status" value="1"/>
</dbReference>
<dbReference type="EMBL" id="FNJI01000008">
    <property type="protein sequence ID" value="SDO97184.1"/>
    <property type="molecule type" value="Genomic_DNA"/>
</dbReference>
<dbReference type="Pfam" id="PF01888">
    <property type="entry name" value="CbiD"/>
    <property type="match status" value="1"/>
</dbReference>
<dbReference type="NCBIfam" id="NF000849">
    <property type="entry name" value="PRK00075.1-1"/>
    <property type="match status" value="1"/>
</dbReference>
<dbReference type="InterPro" id="IPR002748">
    <property type="entry name" value="CbiD"/>
</dbReference>
<dbReference type="Proteomes" id="UP000199073">
    <property type="component" value="Unassembled WGS sequence"/>
</dbReference>
<protein>
    <recommendedName>
        <fullName evidence="5">Cobalt-precorrin-5B C(1)-methyltransferase</fullName>
        <ecNumber evidence="5">2.1.1.195</ecNumber>
    </recommendedName>
    <alternativeName>
        <fullName evidence="5">Cobalt-precorrin-6A synthase</fullName>
    </alternativeName>
</protein>
<evidence type="ECO:0000313" key="6">
    <source>
        <dbReference type="EMBL" id="SDO97184.1"/>
    </source>
</evidence>
<dbReference type="NCBIfam" id="TIGR00312">
    <property type="entry name" value="cbiD"/>
    <property type="match status" value="1"/>
</dbReference>
<dbReference type="PANTHER" id="PTHR35863:SF1">
    <property type="entry name" value="COBALT-PRECORRIN-5B C(1)-METHYLTRANSFERASE"/>
    <property type="match status" value="1"/>
</dbReference>
<evidence type="ECO:0000256" key="5">
    <source>
        <dbReference type="HAMAP-Rule" id="MF_00787"/>
    </source>
</evidence>
<gene>
    <name evidence="5" type="primary">cbiD</name>
    <name evidence="6" type="ORF">SAMN05660330_01481</name>
</gene>
<dbReference type="UniPathway" id="UPA00148">
    <property type="reaction ID" value="UER00227"/>
</dbReference>
<accession>A0A1H0NWX5</accession>
<evidence type="ECO:0000313" key="7">
    <source>
        <dbReference type="Proteomes" id="UP000199073"/>
    </source>
</evidence>
<evidence type="ECO:0000256" key="1">
    <source>
        <dbReference type="ARBA" id="ARBA00022573"/>
    </source>
</evidence>
<comment type="pathway">
    <text evidence="5">Cofactor biosynthesis; adenosylcobalamin biosynthesis; cob(II)yrinate a,c-diamide from sirohydrochlorin (anaerobic route): step 6/10.</text>
</comment>
<dbReference type="OrthoDB" id="6439987at2"/>
<dbReference type="EC" id="2.1.1.195" evidence="5"/>
<dbReference type="STRING" id="91360.SAMN05660330_01481"/>
<evidence type="ECO:0000256" key="3">
    <source>
        <dbReference type="ARBA" id="ARBA00022679"/>
    </source>
</evidence>
<keyword evidence="4 5" id="KW-0949">S-adenosyl-L-methionine</keyword>
<dbReference type="RefSeq" id="WP_092221365.1">
    <property type="nucleotide sequence ID" value="NZ_FNJI01000008.1"/>
</dbReference>
<dbReference type="GO" id="GO:0019251">
    <property type="term" value="P:anaerobic cobalamin biosynthetic process"/>
    <property type="evidence" value="ECO:0007669"/>
    <property type="project" value="UniProtKB-UniRule"/>
</dbReference>
<dbReference type="AlphaFoldDB" id="A0A1H0NWX5"/>
<dbReference type="PANTHER" id="PTHR35863">
    <property type="entry name" value="COBALT-PRECORRIN-5B C(1)-METHYLTRANSFERASE"/>
    <property type="match status" value="1"/>
</dbReference>
<evidence type="ECO:0000256" key="4">
    <source>
        <dbReference type="ARBA" id="ARBA00022691"/>
    </source>
</evidence>
<reference evidence="6 7" key="1">
    <citation type="submission" date="2016-10" db="EMBL/GenBank/DDBJ databases">
        <authorList>
            <person name="de Groot N.N."/>
        </authorList>
    </citation>
    <scope>NUCLEOTIDE SEQUENCE [LARGE SCALE GENOMIC DNA]</scope>
    <source>
        <strain evidence="6 7">DSM 12130</strain>
    </source>
</reference>
<keyword evidence="3 5" id="KW-0808">Transferase</keyword>
<dbReference type="InterPro" id="IPR036074">
    <property type="entry name" value="CbiD_sf"/>
</dbReference>
<organism evidence="6 7">
    <name type="scientific">Desulforhopalus singaporensis</name>
    <dbReference type="NCBI Taxonomy" id="91360"/>
    <lineage>
        <taxon>Bacteria</taxon>
        <taxon>Pseudomonadati</taxon>
        <taxon>Thermodesulfobacteriota</taxon>
        <taxon>Desulfobulbia</taxon>
        <taxon>Desulfobulbales</taxon>
        <taxon>Desulfocapsaceae</taxon>
        <taxon>Desulforhopalus</taxon>
    </lineage>
</organism>
<keyword evidence="2 5" id="KW-0489">Methyltransferase</keyword>